<name>A0A845UET9_9PROT</name>
<dbReference type="InterPro" id="IPR011777">
    <property type="entry name" value="Geranylgeranyl_Rdtase_fam"/>
</dbReference>
<gene>
    <name evidence="5" type="ORF">GL267_14840</name>
</gene>
<evidence type="ECO:0000259" key="3">
    <source>
        <dbReference type="Pfam" id="PF00890"/>
    </source>
</evidence>
<dbReference type="EMBL" id="WNJL01000050">
    <property type="protein sequence ID" value="NDU43855.1"/>
    <property type="molecule type" value="Genomic_DNA"/>
</dbReference>
<dbReference type="Pfam" id="PF05834">
    <property type="entry name" value="Lycopene_cycl"/>
    <property type="match status" value="1"/>
</dbReference>
<dbReference type="GO" id="GO:0016628">
    <property type="term" value="F:oxidoreductase activity, acting on the CH-CH group of donors, NAD or NADP as acceptor"/>
    <property type="evidence" value="ECO:0007669"/>
    <property type="project" value="InterPro"/>
</dbReference>
<dbReference type="InterPro" id="IPR050407">
    <property type="entry name" value="Geranylgeranyl_reductase"/>
</dbReference>
<dbReference type="InterPro" id="IPR003953">
    <property type="entry name" value="FAD-dep_OxRdtase_2_FAD-bd"/>
</dbReference>
<evidence type="ECO:0000313" key="5">
    <source>
        <dbReference type="EMBL" id="NDU43855.1"/>
    </source>
</evidence>
<feature type="domain" description="FAD-binding" evidence="4">
    <location>
        <begin position="92"/>
        <end position="160"/>
    </location>
</feature>
<dbReference type="InterPro" id="IPR002938">
    <property type="entry name" value="FAD-bd"/>
</dbReference>
<dbReference type="PRINTS" id="PR00420">
    <property type="entry name" value="RNGMNOXGNASE"/>
</dbReference>
<evidence type="ECO:0000256" key="2">
    <source>
        <dbReference type="ARBA" id="ARBA00023002"/>
    </source>
</evidence>
<sequence>MTSSRIDILVIGAGPAGTSAARAAAGKGLTVICADRRAEIGVPVQCAEFVPMPLLRSVHETDSRVQDVEGMLTVLPSGLRHRRAFPGMMVDRARFDQGLAELAQAAGAQVETRCQFLDWDGEVARLRRGTDEALVVRPRLLIGADGPHSLVAEAVGLPRQQVVYTRQYTVPLLCPYADTDIFLSDAFPGGYGWLFPRGPVANLGLGADRRFEENLKLPLEQLHRQVLERGLVGAAILGRTGGAIPVGGIRPMVHGNVVLAGDAAGLTHPITGAGIPAAVISGERAGAAAADYLAGDMGALESYAEDMRDQFGPTLARAMQRRKALEAVWRQPAAREDRVMRSGWIAFDEYFAA</sequence>
<comment type="caution">
    <text evidence="5">The sequence shown here is derived from an EMBL/GenBank/DDBJ whole genome shotgun (WGS) entry which is preliminary data.</text>
</comment>
<dbReference type="Pfam" id="PF00890">
    <property type="entry name" value="FAD_binding_2"/>
    <property type="match status" value="1"/>
</dbReference>
<dbReference type="RefSeq" id="WP_163099330.1">
    <property type="nucleotide sequence ID" value="NZ_CP127523.1"/>
</dbReference>
<dbReference type="Pfam" id="PF01494">
    <property type="entry name" value="FAD_binding_3"/>
    <property type="match status" value="1"/>
</dbReference>
<accession>A0A845UET9</accession>
<dbReference type="Gene3D" id="3.50.50.60">
    <property type="entry name" value="FAD/NAD(P)-binding domain"/>
    <property type="match status" value="1"/>
</dbReference>
<proteinExistence type="predicted"/>
<evidence type="ECO:0000259" key="4">
    <source>
        <dbReference type="Pfam" id="PF01494"/>
    </source>
</evidence>
<reference evidence="5" key="1">
    <citation type="submission" date="2019-11" db="EMBL/GenBank/DDBJ databases">
        <title>Acidithiobacillus ferrianus sp. nov.: a facultatively anaerobic and extremely acidophilic chemolithoautotroph.</title>
        <authorList>
            <person name="Norris P.R."/>
            <person name="Falagan C."/>
            <person name="Moya-Beltran A."/>
            <person name="Castro M."/>
            <person name="Quatrini R."/>
            <person name="Johnson D.B."/>
        </authorList>
    </citation>
    <scope>NUCLEOTIDE SEQUENCE [LARGE SCALE GENOMIC DNA]</scope>
    <source>
        <strain evidence="5">MG</strain>
    </source>
</reference>
<dbReference type="NCBIfam" id="TIGR02032">
    <property type="entry name" value="GG-red-SF"/>
    <property type="match status" value="1"/>
</dbReference>
<feature type="domain" description="FAD-dependent oxidoreductase 2 FAD-binding" evidence="3">
    <location>
        <begin position="7"/>
        <end position="83"/>
    </location>
</feature>
<keyword evidence="1" id="KW-0285">Flavoprotein</keyword>
<dbReference type="PANTHER" id="PTHR42685">
    <property type="entry name" value="GERANYLGERANYL DIPHOSPHATE REDUCTASE"/>
    <property type="match status" value="1"/>
</dbReference>
<organism evidence="5">
    <name type="scientific">Acidithiobacillus ferrianus</name>
    <dbReference type="NCBI Taxonomy" id="2678518"/>
    <lineage>
        <taxon>Bacteria</taxon>
        <taxon>Pseudomonadati</taxon>
        <taxon>Pseudomonadota</taxon>
        <taxon>Acidithiobacillia</taxon>
        <taxon>Acidithiobacillales</taxon>
        <taxon>Acidithiobacillaceae</taxon>
        <taxon>Acidithiobacillus</taxon>
    </lineage>
</organism>
<keyword evidence="2" id="KW-0560">Oxidoreductase</keyword>
<protein>
    <submittedName>
        <fullName evidence="5">Geranylgeranyl reductase family protein</fullName>
    </submittedName>
</protein>
<evidence type="ECO:0000256" key="1">
    <source>
        <dbReference type="ARBA" id="ARBA00022630"/>
    </source>
</evidence>
<dbReference type="SUPFAM" id="SSF51905">
    <property type="entry name" value="FAD/NAD(P)-binding domain"/>
    <property type="match status" value="1"/>
</dbReference>
<dbReference type="GO" id="GO:0071949">
    <property type="term" value="F:FAD binding"/>
    <property type="evidence" value="ECO:0007669"/>
    <property type="project" value="InterPro"/>
</dbReference>
<dbReference type="InterPro" id="IPR036188">
    <property type="entry name" value="FAD/NAD-bd_sf"/>
</dbReference>
<dbReference type="PANTHER" id="PTHR42685:SF22">
    <property type="entry name" value="CONDITIONED MEDIUM FACTOR RECEPTOR 1"/>
    <property type="match status" value="1"/>
</dbReference>
<dbReference type="AlphaFoldDB" id="A0A845UET9"/>
<dbReference type="Gene3D" id="3.30.9.10">
    <property type="entry name" value="D-Amino Acid Oxidase, subunit A, domain 2"/>
    <property type="match status" value="1"/>
</dbReference>